<protein>
    <submittedName>
        <fullName evidence="2">Uncharacterized protein</fullName>
    </submittedName>
</protein>
<accession>A0ABD6EG78</accession>
<dbReference type="PANTHER" id="PTHR46706">
    <property type="entry name" value="PROTEIN QUA-1-RELATED"/>
    <property type="match status" value="1"/>
</dbReference>
<dbReference type="Proteomes" id="UP001608902">
    <property type="component" value="Unassembled WGS sequence"/>
</dbReference>
<evidence type="ECO:0000313" key="3">
    <source>
        <dbReference type="Proteomes" id="UP001608902"/>
    </source>
</evidence>
<keyword evidence="3" id="KW-1185">Reference proteome</keyword>
<reference evidence="2 3" key="1">
    <citation type="submission" date="2024-08" db="EMBL/GenBank/DDBJ databases">
        <title>Gnathostoma spinigerum genome.</title>
        <authorList>
            <person name="Gonzalez-Bertolin B."/>
            <person name="Monzon S."/>
            <person name="Zaballos A."/>
            <person name="Jimenez P."/>
            <person name="Dekumyoy P."/>
            <person name="Varona S."/>
            <person name="Cuesta I."/>
            <person name="Sumanam S."/>
            <person name="Adisakwattana P."/>
            <person name="Gasser R.B."/>
            <person name="Hernandez-Gonzalez A."/>
            <person name="Young N.D."/>
            <person name="Perteguer M.J."/>
        </authorList>
    </citation>
    <scope>NUCLEOTIDE SEQUENCE [LARGE SCALE GENOMIC DNA]</scope>
    <source>
        <strain evidence="2">AL3</strain>
        <tissue evidence="2">Liver</tissue>
    </source>
</reference>
<dbReference type="EMBL" id="JBGFUD010002964">
    <property type="protein sequence ID" value="MFH4978196.1"/>
    <property type="molecule type" value="Genomic_DNA"/>
</dbReference>
<sequence>ILYWLDRLVYSVRYLITMCQCCGTSPQHCFPIAQRAPLESIFAHNQLLPLFTVRRFFSGMKPRLVLRLIATYIVTECVADFCGDNKIPFGFEVHRNGQLSLLCSKPNCFERKFAECEDSAKRRSCSTDEWVGGITKDYGPHQPLYVQCCMFENFDKISQPLHDNIPIHAGEYYEGEEQVDRTTNALISFDIIANVIMVHNINGTHSYELTVRRVYCADLPPHQKIMKLSKWP</sequence>
<feature type="non-terminal residue" evidence="2">
    <location>
        <position position="1"/>
    </location>
</feature>
<keyword evidence="1" id="KW-0217">Developmental protein</keyword>
<gene>
    <name evidence="2" type="ORF">AB6A40_004905</name>
</gene>
<proteinExistence type="predicted"/>
<evidence type="ECO:0000313" key="2">
    <source>
        <dbReference type="EMBL" id="MFH4978196.1"/>
    </source>
</evidence>
<dbReference type="PANTHER" id="PTHR46706:SF12">
    <property type="entry name" value="PROTEIN QUA-1-RELATED"/>
    <property type="match status" value="1"/>
</dbReference>
<evidence type="ECO:0000256" key="1">
    <source>
        <dbReference type="ARBA" id="ARBA00022473"/>
    </source>
</evidence>
<dbReference type="InterPro" id="IPR052140">
    <property type="entry name" value="Dev_Signal_Hedgehog-like"/>
</dbReference>
<dbReference type="AlphaFoldDB" id="A0ABD6EG78"/>
<organism evidence="2 3">
    <name type="scientific">Gnathostoma spinigerum</name>
    <dbReference type="NCBI Taxonomy" id="75299"/>
    <lineage>
        <taxon>Eukaryota</taxon>
        <taxon>Metazoa</taxon>
        <taxon>Ecdysozoa</taxon>
        <taxon>Nematoda</taxon>
        <taxon>Chromadorea</taxon>
        <taxon>Rhabditida</taxon>
        <taxon>Spirurina</taxon>
        <taxon>Gnathostomatomorpha</taxon>
        <taxon>Gnathostomatoidea</taxon>
        <taxon>Gnathostomatidae</taxon>
        <taxon>Gnathostoma</taxon>
    </lineage>
</organism>
<name>A0ABD6EG78_9BILA</name>
<comment type="caution">
    <text evidence="2">The sequence shown here is derived from an EMBL/GenBank/DDBJ whole genome shotgun (WGS) entry which is preliminary data.</text>
</comment>